<evidence type="ECO:0000313" key="3">
    <source>
        <dbReference type="Proteomes" id="UP000245396"/>
    </source>
</evidence>
<organism evidence="2 3">
    <name type="scientific">Pseudaminobacter salicylatoxidans</name>
    <dbReference type="NCBI Taxonomy" id="93369"/>
    <lineage>
        <taxon>Bacteria</taxon>
        <taxon>Pseudomonadati</taxon>
        <taxon>Pseudomonadota</taxon>
        <taxon>Alphaproteobacteria</taxon>
        <taxon>Hyphomicrobiales</taxon>
        <taxon>Phyllobacteriaceae</taxon>
        <taxon>Pseudaminobacter</taxon>
    </lineage>
</organism>
<protein>
    <recommendedName>
        <fullName evidence="4">KTSC domain-containing protein</fullName>
    </recommendedName>
</protein>
<feature type="signal peptide" evidence="1">
    <location>
        <begin position="1"/>
        <end position="19"/>
    </location>
</feature>
<gene>
    <name evidence="2" type="ORF">C7441_11283</name>
</gene>
<sequence length="107" mass="12331">MKRVLLAFFLSLLAAKAQAISRYDTKDMSCGQVQSAIEREGAVILRYRSPRDPSALRFDRYVRDRQFCRHNERAETTLVPAADRKACPVRECRPAEPGRRLRLPSRP</sequence>
<dbReference type="RefSeq" id="WP_244916177.1">
    <property type="nucleotide sequence ID" value="NZ_QGGG01000012.1"/>
</dbReference>
<dbReference type="AlphaFoldDB" id="A0A316C451"/>
<feature type="chain" id="PRO_5016449521" description="KTSC domain-containing protein" evidence="1">
    <location>
        <begin position="20"/>
        <end position="107"/>
    </location>
</feature>
<evidence type="ECO:0008006" key="4">
    <source>
        <dbReference type="Google" id="ProtNLM"/>
    </source>
</evidence>
<evidence type="ECO:0000256" key="1">
    <source>
        <dbReference type="SAM" id="SignalP"/>
    </source>
</evidence>
<accession>A0A316C451</accession>
<reference evidence="2 3" key="1">
    <citation type="submission" date="2018-05" db="EMBL/GenBank/DDBJ databases">
        <title>Genomic Encyclopedia of Type Strains, Phase IV (KMG-IV): sequencing the most valuable type-strain genomes for metagenomic binning, comparative biology and taxonomic classification.</title>
        <authorList>
            <person name="Goeker M."/>
        </authorList>
    </citation>
    <scope>NUCLEOTIDE SEQUENCE [LARGE SCALE GENOMIC DNA]</scope>
    <source>
        <strain evidence="2 3">DSM 6986</strain>
    </source>
</reference>
<proteinExistence type="predicted"/>
<comment type="caution">
    <text evidence="2">The sequence shown here is derived from an EMBL/GenBank/DDBJ whole genome shotgun (WGS) entry which is preliminary data.</text>
</comment>
<keyword evidence="3" id="KW-1185">Reference proteome</keyword>
<evidence type="ECO:0000313" key="2">
    <source>
        <dbReference type="EMBL" id="PWJ80542.1"/>
    </source>
</evidence>
<name>A0A316C451_PSESE</name>
<dbReference type="EMBL" id="QGGG01000012">
    <property type="protein sequence ID" value="PWJ80542.1"/>
    <property type="molecule type" value="Genomic_DNA"/>
</dbReference>
<keyword evidence="1" id="KW-0732">Signal</keyword>
<dbReference type="Proteomes" id="UP000245396">
    <property type="component" value="Unassembled WGS sequence"/>
</dbReference>